<dbReference type="EMBL" id="JACHXW010000024">
    <property type="protein sequence ID" value="MBB3155351.1"/>
    <property type="molecule type" value="Genomic_DNA"/>
</dbReference>
<dbReference type="GO" id="GO:0004497">
    <property type="term" value="F:monooxygenase activity"/>
    <property type="evidence" value="ECO:0007669"/>
    <property type="project" value="UniProtKB-KW"/>
</dbReference>
<evidence type="ECO:0000313" key="5">
    <source>
        <dbReference type="Proteomes" id="UP000518605"/>
    </source>
</evidence>
<evidence type="ECO:0000313" key="4">
    <source>
        <dbReference type="EMBL" id="MBB3155351.1"/>
    </source>
</evidence>
<dbReference type="AlphaFoldDB" id="A0A7W5GCX8"/>
<comment type="caution">
    <text evidence="4">The sequence shown here is derived from an EMBL/GenBank/DDBJ whole genome shotgun (WGS) entry which is preliminary data.</text>
</comment>
<evidence type="ECO:0000256" key="1">
    <source>
        <dbReference type="ARBA" id="ARBA00023002"/>
    </source>
</evidence>
<dbReference type="Gene3D" id="3.20.20.30">
    <property type="entry name" value="Luciferase-like domain"/>
    <property type="match status" value="1"/>
</dbReference>
<accession>A0A7W5GCX8</accession>
<dbReference type="Pfam" id="PF00296">
    <property type="entry name" value="Bac_luciferase"/>
    <property type="match status" value="1"/>
</dbReference>
<dbReference type="SUPFAM" id="SSF51679">
    <property type="entry name" value="Bacterial luciferase-like"/>
    <property type="match status" value="1"/>
</dbReference>
<gene>
    <name evidence="4" type="ORF">FHS16_005459</name>
</gene>
<reference evidence="4 5" key="1">
    <citation type="submission" date="2020-08" db="EMBL/GenBank/DDBJ databases">
        <title>Genomic Encyclopedia of Type Strains, Phase III (KMG-III): the genomes of soil and plant-associated and newly described type strains.</title>
        <authorList>
            <person name="Whitman W."/>
        </authorList>
    </citation>
    <scope>NUCLEOTIDE SEQUENCE [LARGE SCALE GENOMIC DNA]</scope>
    <source>
        <strain evidence="4 5">CECT 8234</strain>
    </source>
</reference>
<feature type="domain" description="Luciferase-like" evidence="3">
    <location>
        <begin position="26"/>
        <end position="125"/>
    </location>
</feature>
<evidence type="ECO:0000259" key="3">
    <source>
        <dbReference type="Pfam" id="PF00296"/>
    </source>
</evidence>
<protein>
    <submittedName>
        <fullName evidence="4">Alkanesulfonate monooxygenase SsuD/methylene tetrahydromethanopterin reductase-like flavin-dependent oxidoreductase (Luciferase family)</fullName>
    </submittedName>
</protein>
<dbReference type="InterPro" id="IPR036661">
    <property type="entry name" value="Luciferase-like_sf"/>
</dbReference>
<dbReference type="InterPro" id="IPR011251">
    <property type="entry name" value="Luciferase-like_dom"/>
</dbReference>
<organism evidence="4 5">
    <name type="scientific">Paenibacillus endophyticus</name>
    <dbReference type="NCBI Taxonomy" id="1294268"/>
    <lineage>
        <taxon>Bacteria</taxon>
        <taxon>Bacillati</taxon>
        <taxon>Bacillota</taxon>
        <taxon>Bacilli</taxon>
        <taxon>Bacillales</taxon>
        <taxon>Paenibacillaceae</taxon>
        <taxon>Paenibacillus</taxon>
    </lineage>
</organism>
<dbReference type="PANTHER" id="PTHR30137">
    <property type="entry name" value="LUCIFERASE-LIKE MONOOXYGENASE"/>
    <property type="match status" value="1"/>
</dbReference>
<sequence length="149" mass="16490">MMKYRIQSDKGMEVDFYTVGVHIENPHTGHKISAQQRTFELIEVIKLSDELGLDVFAVGERHQDDTATQAHSVILSAIAQATKKIKVASSAAVLSVHDPVRIFEDFATIDLISNGRAELIAGRGSTIGTYHTLGFNVNDYEKMLVVELF</sequence>
<dbReference type="InterPro" id="IPR050766">
    <property type="entry name" value="Bact_Lucif_Oxidored"/>
</dbReference>
<keyword evidence="1" id="KW-0560">Oxidoreductase</keyword>
<name>A0A7W5GCX8_9BACL</name>
<dbReference type="Proteomes" id="UP000518605">
    <property type="component" value="Unassembled WGS sequence"/>
</dbReference>
<proteinExistence type="predicted"/>
<dbReference type="GO" id="GO:0016705">
    <property type="term" value="F:oxidoreductase activity, acting on paired donors, with incorporation or reduction of molecular oxygen"/>
    <property type="evidence" value="ECO:0007669"/>
    <property type="project" value="InterPro"/>
</dbReference>
<dbReference type="PANTHER" id="PTHR30137:SF8">
    <property type="entry name" value="BLR5498 PROTEIN"/>
    <property type="match status" value="1"/>
</dbReference>
<evidence type="ECO:0000256" key="2">
    <source>
        <dbReference type="ARBA" id="ARBA00023033"/>
    </source>
</evidence>
<keyword evidence="2 4" id="KW-0503">Monooxygenase</keyword>
<keyword evidence="5" id="KW-1185">Reference proteome</keyword>
<dbReference type="GO" id="GO:0005829">
    <property type="term" value="C:cytosol"/>
    <property type="evidence" value="ECO:0007669"/>
    <property type="project" value="TreeGrafter"/>
</dbReference>